<feature type="active site" description="Nucleophile" evidence="3">
    <location>
        <position position="90"/>
    </location>
</feature>
<dbReference type="Proteomes" id="UP000273278">
    <property type="component" value="Chromosome"/>
</dbReference>
<dbReference type="Gene3D" id="1.10.1510.30">
    <property type="match status" value="1"/>
</dbReference>
<dbReference type="InterPro" id="IPR042214">
    <property type="entry name" value="TruD_catalytic"/>
</dbReference>
<comment type="similarity">
    <text evidence="1 3">Belongs to the pseudouridine synthase TruD family.</text>
</comment>
<dbReference type="GO" id="GO:0031119">
    <property type="term" value="P:tRNA pseudouridine synthesis"/>
    <property type="evidence" value="ECO:0007669"/>
    <property type="project" value="UniProtKB-UniRule"/>
</dbReference>
<proteinExistence type="inferred from homology"/>
<comment type="catalytic activity">
    <reaction evidence="3">
        <text>uridine(13) in tRNA = pseudouridine(13) in tRNA</text>
        <dbReference type="Rhea" id="RHEA:42540"/>
        <dbReference type="Rhea" id="RHEA-COMP:10105"/>
        <dbReference type="Rhea" id="RHEA-COMP:10106"/>
        <dbReference type="ChEBI" id="CHEBI:65314"/>
        <dbReference type="ChEBI" id="CHEBI:65315"/>
        <dbReference type="EC" id="5.4.99.27"/>
    </reaction>
</comment>
<comment type="function">
    <text evidence="3">Could be responsible for synthesis of pseudouridine from uracil-13 in transfer RNAs.</text>
</comment>
<accession>A0A3G3IHS6</accession>
<evidence type="ECO:0000256" key="2">
    <source>
        <dbReference type="ARBA" id="ARBA00023235"/>
    </source>
</evidence>
<dbReference type="PANTHER" id="PTHR13326:SF21">
    <property type="entry name" value="PSEUDOURIDYLATE SYNTHASE PUS7L"/>
    <property type="match status" value="1"/>
</dbReference>
<evidence type="ECO:0000313" key="5">
    <source>
        <dbReference type="EMBL" id="AYQ55311.1"/>
    </source>
</evidence>
<dbReference type="AlphaFoldDB" id="A0A3G3IHS6"/>
<reference evidence="5 6" key="1">
    <citation type="submission" date="2016-10" db="EMBL/GenBank/DDBJ databases">
        <title>Complete genome of the TMA-utilizing, human hosted archaeon Methanomethylophilus alvus Gen. nov, sp. nov., strain Mx-05, derived from a pure culture.</title>
        <authorList>
            <person name="Brugere J.-F."/>
            <person name="Ben Hania W."/>
            <person name="Chaudhary P.P."/>
            <person name="Gaci N."/>
            <person name="Borrel G."/>
            <person name="Cao Van Tuat L."/>
            <person name="Fardeau M.-L."/>
            <person name="Harris H.M.B."/>
            <person name="O'Toole P.W."/>
            <person name="Ollivier B."/>
        </authorList>
    </citation>
    <scope>NUCLEOTIDE SEQUENCE [LARGE SCALE GENOMIC DNA]</scope>
    <source>
        <strain evidence="5 6">Mx-05</strain>
    </source>
</reference>
<name>A0A3G3IHS6_9ARCH</name>
<dbReference type="NCBIfam" id="TIGR00094">
    <property type="entry name" value="tRNA_TruD_broad"/>
    <property type="match status" value="1"/>
</dbReference>
<evidence type="ECO:0000256" key="3">
    <source>
        <dbReference type="HAMAP-Rule" id="MF_01082"/>
    </source>
</evidence>
<sequence length="436" mass="48958">MAFRECTTAEKDIGMLYYLSGADGTGGRLKARAEDFVVEEVSKGPERAENGKYTIATVKATNWESNRMIRLFAREMGMSRERIGFAGTKDKRAVTTQLMSFECPPSQLEKVQLKDVEFSDIYTARRNIRIGDLVGNRFRIRVTGCSRPADEIASIVGEVAADIKANKGFPNYFGVQRFGVMRPITHLVGERLVRGDIEGAVKCYVCTPSSDESRDKEAAECRKNLSESDDWASLLNSVPDSMSFEKVMVQHMAENPGDWTGAIAAMPTNLQMMFVHAYQSYLFNIMLSRRIEKGLPMNRPVVGDVVVPMSADMIPLHEQQIVATEKNIDLVERQVRLGKAFVTGCLFGSDSQFAEGEMGEIERRVIEDNRLKAEDFIIPGLPHCSSEGDRREILCPVKDLTYEPDPDGYIVSFFLPKGNYATCLMREFMKSEMTDY</sequence>
<dbReference type="EC" id="5.4.99.27" evidence="3"/>
<dbReference type="PANTHER" id="PTHR13326">
    <property type="entry name" value="TRNA PSEUDOURIDINE SYNTHASE D"/>
    <property type="match status" value="1"/>
</dbReference>
<evidence type="ECO:0000259" key="4">
    <source>
        <dbReference type="PROSITE" id="PS50984"/>
    </source>
</evidence>
<dbReference type="SUPFAM" id="SSF55120">
    <property type="entry name" value="Pseudouridine synthase"/>
    <property type="match status" value="1"/>
</dbReference>
<gene>
    <name evidence="3" type="primary">truD</name>
    <name evidence="5" type="ORF">BKD89_05800</name>
</gene>
<evidence type="ECO:0000256" key="1">
    <source>
        <dbReference type="ARBA" id="ARBA00007953"/>
    </source>
</evidence>
<dbReference type="Gene3D" id="3.30.70.3160">
    <property type="match status" value="1"/>
</dbReference>
<keyword evidence="3" id="KW-0819">tRNA processing</keyword>
<dbReference type="EMBL" id="CP017686">
    <property type="protein sequence ID" value="AYQ55311.1"/>
    <property type="molecule type" value="Genomic_DNA"/>
</dbReference>
<organism evidence="5 6">
    <name type="scientific">Methanomethylophilus alvi</name>
    <dbReference type="NCBI Taxonomy" id="1291540"/>
    <lineage>
        <taxon>Archaea</taxon>
        <taxon>Methanobacteriati</taxon>
        <taxon>Thermoplasmatota</taxon>
        <taxon>Thermoplasmata</taxon>
        <taxon>Methanomassiliicoccales</taxon>
        <taxon>Methanomethylophilaceae</taxon>
        <taxon>Methanomethylophilus</taxon>
    </lineage>
</organism>
<dbReference type="PROSITE" id="PS50984">
    <property type="entry name" value="TRUD"/>
    <property type="match status" value="1"/>
</dbReference>
<dbReference type="PIRSF" id="PIRSF037016">
    <property type="entry name" value="Pseudouridin_synth_euk_prd"/>
    <property type="match status" value="1"/>
</dbReference>
<protein>
    <recommendedName>
        <fullName evidence="3">Probable tRNA pseudouridine synthase D</fullName>
        <ecNumber evidence="3">5.4.99.27</ecNumber>
    </recommendedName>
    <alternativeName>
        <fullName evidence="3">tRNA pseudouridine(13) synthase</fullName>
    </alternativeName>
    <alternativeName>
        <fullName evidence="3">tRNA pseudouridylate synthase D</fullName>
    </alternativeName>
    <alternativeName>
        <fullName evidence="3">tRNA-uridine isomerase D</fullName>
    </alternativeName>
</protein>
<dbReference type="GeneID" id="41321957"/>
<dbReference type="InterPro" id="IPR001656">
    <property type="entry name" value="PsdUridine_synth_TruD"/>
</dbReference>
<dbReference type="Pfam" id="PF01142">
    <property type="entry name" value="TruD"/>
    <property type="match status" value="1"/>
</dbReference>
<dbReference type="Gene3D" id="3.30.2350.20">
    <property type="entry name" value="TruD, catalytic domain"/>
    <property type="match status" value="1"/>
</dbReference>
<dbReference type="InterPro" id="IPR020103">
    <property type="entry name" value="PsdUridine_synth_cat_dom_sf"/>
</dbReference>
<dbReference type="RefSeq" id="WP_015505064.1">
    <property type="nucleotide sequence ID" value="NZ_CAYASN010000005.1"/>
</dbReference>
<keyword evidence="2 3" id="KW-0413">Isomerase</keyword>
<dbReference type="OMA" id="WDTNDFA"/>
<evidence type="ECO:0000313" key="6">
    <source>
        <dbReference type="Proteomes" id="UP000273278"/>
    </source>
</evidence>
<dbReference type="HAMAP" id="MF_01082">
    <property type="entry name" value="TruD"/>
    <property type="match status" value="1"/>
</dbReference>
<dbReference type="GO" id="GO:0003723">
    <property type="term" value="F:RNA binding"/>
    <property type="evidence" value="ECO:0007669"/>
    <property type="project" value="InterPro"/>
</dbReference>
<dbReference type="InterPro" id="IPR011760">
    <property type="entry name" value="PsdUridine_synth_TruD_insert"/>
</dbReference>
<dbReference type="GO" id="GO:0160150">
    <property type="term" value="F:tRNA pseudouridine(13) synthase activity"/>
    <property type="evidence" value="ECO:0007669"/>
    <property type="project" value="UniProtKB-EC"/>
</dbReference>
<feature type="domain" description="TRUD" evidence="4">
    <location>
        <begin position="168"/>
        <end position="395"/>
    </location>
</feature>